<dbReference type="PANTHER" id="PTHR24379:SF127">
    <property type="entry name" value="BLOODY FINGERS-RELATED"/>
    <property type="match status" value="1"/>
</dbReference>
<feature type="region of interest" description="Disordered" evidence="6">
    <location>
        <begin position="794"/>
        <end position="813"/>
    </location>
</feature>
<dbReference type="EMBL" id="LN734150">
    <property type="protein sequence ID" value="CEP19926.1"/>
    <property type="molecule type" value="Genomic_DNA"/>
</dbReference>
<evidence type="ECO:0000259" key="7">
    <source>
        <dbReference type="PROSITE" id="PS50157"/>
    </source>
</evidence>
<feature type="domain" description="C2H2-type" evidence="7">
    <location>
        <begin position="611"/>
        <end position="639"/>
    </location>
</feature>
<dbReference type="InterPro" id="IPR013087">
    <property type="entry name" value="Znf_C2H2_type"/>
</dbReference>
<dbReference type="GO" id="GO:0008270">
    <property type="term" value="F:zinc ion binding"/>
    <property type="evidence" value="ECO:0007669"/>
    <property type="project" value="UniProtKB-KW"/>
</dbReference>
<evidence type="ECO:0000256" key="5">
    <source>
        <dbReference type="PROSITE-ProRule" id="PRU00042"/>
    </source>
</evidence>
<proteinExistence type="predicted"/>
<dbReference type="SUPFAM" id="SSF57667">
    <property type="entry name" value="beta-beta-alpha zinc fingers"/>
    <property type="match status" value="1"/>
</dbReference>
<evidence type="ECO:0000256" key="6">
    <source>
        <dbReference type="SAM" id="MobiDB-lite"/>
    </source>
</evidence>
<dbReference type="PROSITE" id="PS50157">
    <property type="entry name" value="ZINC_FINGER_C2H2_2"/>
    <property type="match status" value="2"/>
</dbReference>
<dbReference type="Gene3D" id="3.30.160.60">
    <property type="entry name" value="Classic Zinc Finger"/>
    <property type="match status" value="3"/>
</dbReference>
<dbReference type="GO" id="GO:0005634">
    <property type="term" value="C:nucleus"/>
    <property type="evidence" value="ECO:0007669"/>
    <property type="project" value="TreeGrafter"/>
</dbReference>
<dbReference type="PANTHER" id="PTHR24379">
    <property type="entry name" value="KRAB AND ZINC FINGER DOMAIN-CONTAINING"/>
    <property type="match status" value="1"/>
</dbReference>
<reference evidence="8 9" key="1">
    <citation type="submission" date="2014-09" db="EMBL/GenBank/DDBJ databases">
        <authorList>
            <person name="Ellenberger Sabrina"/>
        </authorList>
    </citation>
    <scope>NUCLEOTIDE SEQUENCE [LARGE SCALE GENOMIC DNA]</scope>
    <source>
        <strain evidence="8 9">CBS 412.66</strain>
    </source>
</reference>
<feature type="region of interest" description="Disordered" evidence="6">
    <location>
        <begin position="400"/>
        <end position="424"/>
    </location>
</feature>
<dbReference type="STRING" id="35722.A0A0B7NMU1"/>
<evidence type="ECO:0000256" key="4">
    <source>
        <dbReference type="ARBA" id="ARBA00022833"/>
    </source>
</evidence>
<keyword evidence="9" id="KW-1185">Reference proteome</keyword>
<dbReference type="InterPro" id="IPR036236">
    <property type="entry name" value="Znf_C2H2_sf"/>
</dbReference>
<evidence type="ECO:0000256" key="3">
    <source>
        <dbReference type="ARBA" id="ARBA00022771"/>
    </source>
</evidence>
<gene>
    <name evidence="8" type="primary">PARPA_14245.1 scaffold 48946</name>
</gene>
<dbReference type="Proteomes" id="UP000054107">
    <property type="component" value="Unassembled WGS sequence"/>
</dbReference>
<keyword evidence="3 5" id="KW-0863">Zinc-finger</keyword>
<accession>A0A0B7NMU1</accession>
<feature type="compositionally biased region" description="Basic and acidic residues" evidence="6">
    <location>
        <begin position="400"/>
        <end position="418"/>
    </location>
</feature>
<dbReference type="SMART" id="SM00355">
    <property type="entry name" value="ZnF_C2H2"/>
    <property type="match status" value="13"/>
</dbReference>
<dbReference type="AlphaFoldDB" id="A0A0B7NMU1"/>
<protein>
    <recommendedName>
        <fullName evidence="7">C2H2-type domain-containing protein</fullName>
    </recommendedName>
</protein>
<keyword evidence="2" id="KW-0677">Repeat</keyword>
<dbReference type="GO" id="GO:0000977">
    <property type="term" value="F:RNA polymerase II transcription regulatory region sequence-specific DNA binding"/>
    <property type="evidence" value="ECO:0007669"/>
    <property type="project" value="TreeGrafter"/>
</dbReference>
<keyword evidence="1" id="KW-0479">Metal-binding</keyword>
<dbReference type="PROSITE" id="PS00028">
    <property type="entry name" value="ZINC_FINGER_C2H2_1"/>
    <property type="match status" value="7"/>
</dbReference>
<organism evidence="8 9">
    <name type="scientific">Parasitella parasitica</name>
    <dbReference type="NCBI Taxonomy" id="35722"/>
    <lineage>
        <taxon>Eukaryota</taxon>
        <taxon>Fungi</taxon>
        <taxon>Fungi incertae sedis</taxon>
        <taxon>Mucoromycota</taxon>
        <taxon>Mucoromycotina</taxon>
        <taxon>Mucoromycetes</taxon>
        <taxon>Mucorales</taxon>
        <taxon>Mucorineae</taxon>
        <taxon>Mucoraceae</taxon>
        <taxon>Parasitella</taxon>
    </lineage>
</organism>
<dbReference type="OrthoDB" id="2248691at2759"/>
<name>A0A0B7NMU1_9FUNG</name>
<evidence type="ECO:0000313" key="9">
    <source>
        <dbReference type="Proteomes" id="UP000054107"/>
    </source>
</evidence>
<feature type="domain" description="C2H2-type" evidence="7">
    <location>
        <begin position="482"/>
        <end position="509"/>
    </location>
</feature>
<dbReference type="Pfam" id="PF12874">
    <property type="entry name" value="zf-met"/>
    <property type="match status" value="3"/>
</dbReference>
<evidence type="ECO:0000313" key="8">
    <source>
        <dbReference type="EMBL" id="CEP19926.1"/>
    </source>
</evidence>
<sequence length="829" mass="97595">MAPTHRKKSVQKVNVKEEFTSAMQSVAEAEAKNAKGGHLDKQKTAHLEFEEDNDDEYMLDELYEVVLTDDENEEEDDAIPKNVKTEDKKKYNIGMETKTKDHEEENLTINIKLEHNDFAMHNVKDEYPGARKRTRLELKENSDEEYGFNELFEVDLTDDEYEEEGDTTHRDIKTEDEDNSIFMETKTESHEEEKLAISIKLEYNDSAQNIEAVSMYSRNEKNPDPNDPNHYCRVCHIEYTTKNHYDGHLRVQHDYQLIDPEADAELLPDIDDPDNRCRTCDKKFTCKDSYRIHMIVRHNTNMIRFPDTLPNWYDSNFYCESCDITFSTIKGFHGHCHHIHEVTALAARNLFPDLFDHGYHCRVCNFQGDDQQEYWKHCRTRHGVLIPKITSKKILQKQRRREEIKIESKGEPASEKKRPGANSKTVAKEVSKCLNHDRFNTLSCRSCKRLKVVDSGYRKHMLEHHHPKVIDQSGIIAYFPTYHCRECDQSFPDRSQYEVHWRAHHIKRRSFCYICQQSFKSERTFINHCEHKHSTPPPTPSTYCYHCKKVYVGFSSYRTHFHKFHRDKAFKIRIPNLLNSEFYCCICDDYSDDRRSFFLHCQTLHRLSPLKYCSICDMKFVSKQLFSRHIRNQHTRFRIPDIHEPTFYCEICQTRSINHRAYRIHCHMNHNMPLAREYAPDLEDPNNYCYICDKSFSSDYSFQIHVFGIHLKDTSADNVIPIISDPDLYCNACQVKFKDSKVYRLHFVAQHKMKTVKLNFAKRGSSRSKRRKRIANFKEPQVIDPDAVAHLKKNEPSLAQESASVVGKTGSRKSPRLSIPLVAISTKHE</sequence>
<keyword evidence="4" id="KW-0862">Zinc</keyword>
<evidence type="ECO:0000256" key="2">
    <source>
        <dbReference type="ARBA" id="ARBA00022737"/>
    </source>
</evidence>
<dbReference type="GO" id="GO:0000981">
    <property type="term" value="F:DNA-binding transcription factor activity, RNA polymerase II-specific"/>
    <property type="evidence" value="ECO:0007669"/>
    <property type="project" value="TreeGrafter"/>
</dbReference>
<evidence type="ECO:0000256" key="1">
    <source>
        <dbReference type="ARBA" id="ARBA00022723"/>
    </source>
</evidence>